<dbReference type="InterPro" id="IPR011333">
    <property type="entry name" value="SKP1/BTB/POZ_sf"/>
</dbReference>
<dbReference type="Gene3D" id="3.30.710.10">
    <property type="entry name" value="Potassium Channel Kv1.1, Chain A"/>
    <property type="match status" value="1"/>
</dbReference>
<dbReference type="Pfam" id="PF07707">
    <property type="entry name" value="BACK"/>
    <property type="match status" value="1"/>
</dbReference>
<dbReference type="Proteomes" id="UP000494256">
    <property type="component" value="Unassembled WGS sequence"/>
</dbReference>
<evidence type="ECO:0000256" key="1">
    <source>
        <dbReference type="ARBA" id="ARBA00022441"/>
    </source>
</evidence>
<dbReference type="InterPro" id="IPR006652">
    <property type="entry name" value="Kelch_1"/>
</dbReference>
<dbReference type="InterPro" id="IPR015915">
    <property type="entry name" value="Kelch-typ_b-propeller"/>
</dbReference>
<keyword evidence="1" id="KW-0880">Kelch repeat</keyword>
<sequence>MFSGNFSEKDKQEISIDVVDANSMSIIVRYMRLGLIDLAELSLPSIGELAIAANFLQITELIKQIEYCLELQLSKCNWLEIMAIAENASYKSLEQRCAAYGLYDFKLMKAEFIESINKLVWYLSHTHLNSESELQVFKFGVDWIIKHDKSADALLLILGCLDVYRLKEEELKDMKNLVKDFQHCLAEKVIDCLYTLATDCRIICCGKMNERKKMLCEMYTERIYTETFNLVNNSKKRQLKFKPCVAVWSRDPDPDMLDAKPHYLYTINNMNEFEPWLEVTEMCLWGWKFVAWGITKIVIVCGERRKGTGFFWKGVKIYDALKKEWIEHGVELPIRRHGGVAIVDDSLYIIGGVGGYRVVLDTAIVYDLKQRNYRKIAKFPDAIQSPAVCVYNRKVYASSHKNIYRYEDDEVQDKWVIALETDIRLSCMVSYKGYIYCTQSYFNDLYRFRPNVDTRLQRITSFDISPSTMCLFGNKLLAFESTDATQLAKVNIEEYDEDSEDRSPKLLWSRDNSPFIINDVAGSCAVVDSAPPLATEISDYVQRRLEDYHDCYSK</sequence>
<protein>
    <recommendedName>
        <fullName evidence="3">BACK domain-containing protein</fullName>
    </recommendedName>
</protein>
<evidence type="ECO:0000259" key="3">
    <source>
        <dbReference type="Pfam" id="PF07707"/>
    </source>
</evidence>
<evidence type="ECO:0000256" key="2">
    <source>
        <dbReference type="ARBA" id="ARBA00022737"/>
    </source>
</evidence>
<dbReference type="EMBL" id="CADEBD010000344">
    <property type="protein sequence ID" value="CAB3248775.1"/>
    <property type="molecule type" value="Genomic_DNA"/>
</dbReference>
<dbReference type="InterPro" id="IPR011705">
    <property type="entry name" value="BACK"/>
</dbReference>
<dbReference type="PANTHER" id="PTHR24412:SF480">
    <property type="entry name" value="KELCH-LIKE PROTEIN 8"/>
    <property type="match status" value="1"/>
</dbReference>
<keyword evidence="2" id="KW-0677">Repeat</keyword>
<organism evidence="4 5">
    <name type="scientific">Arctia plantaginis</name>
    <name type="common">Wood tiger moth</name>
    <name type="synonym">Phalaena plantaginis</name>
    <dbReference type="NCBI Taxonomy" id="874455"/>
    <lineage>
        <taxon>Eukaryota</taxon>
        <taxon>Metazoa</taxon>
        <taxon>Ecdysozoa</taxon>
        <taxon>Arthropoda</taxon>
        <taxon>Hexapoda</taxon>
        <taxon>Insecta</taxon>
        <taxon>Pterygota</taxon>
        <taxon>Neoptera</taxon>
        <taxon>Endopterygota</taxon>
        <taxon>Lepidoptera</taxon>
        <taxon>Glossata</taxon>
        <taxon>Ditrysia</taxon>
        <taxon>Noctuoidea</taxon>
        <taxon>Erebidae</taxon>
        <taxon>Arctiinae</taxon>
        <taxon>Arctia</taxon>
    </lineage>
</organism>
<name>A0A8S1ASI9_ARCPL</name>
<proteinExistence type="predicted"/>
<accession>A0A8S1ASI9</accession>
<gene>
    <name evidence="4" type="ORF">APLA_LOCUS12519</name>
</gene>
<feature type="domain" description="BACK" evidence="3">
    <location>
        <begin position="79"/>
        <end position="173"/>
    </location>
</feature>
<dbReference type="Gene3D" id="2.120.10.80">
    <property type="entry name" value="Kelch-type beta propeller"/>
    <property type="match status" value="1"/>
</dbReference>
<dbReference type="SUPFAM" id="SSF54695">
    <property type="entry name" value="POZ domain"/>
    <property type="match status" value="1"/>
</dbReference>
<dbReference type="Gene3D" id="1.25.40.420">
    <property type="match status" value="1"/>
</dbReference>
<comment type="caution">
    <text evidence="4">The sequence shown here is derived from an EMBL/GenBank/DDBJ whole genome shotgun (WGS) entry which is preliminary data.</text>
</comment>
<dbReference type="AlphaFoldDB" id="A0A8S1ASI9"/>
<reference evidence="4 5" key="1">
    <citation type="submission" date="2020-04" db="EMBL/GenBank/DDBJ databases">
        <authorList>
            <person name="Wallbank WR R."/>
            <person name="Pardo Diaz C."/>
            <person name="Kozak K."/>
            <person name="Martin S."/>
            <person name="Jiggins C."/>
            <person name="Moest M."/>
            <person name="Warren A I."/>
            <person name="Byers J.R.P. K."/>
            <person name="Montejo-Kovacevich G."/>
            <person name="Yen C E."/>
        </authorList>
    </citation>
    <scope>NUCLEOTIDE SEQUENCE [LARGE SCALE GENOMIC DNA]</scope>
</reference>
<dbReference type="OrthoDB" id="370884at2759"/>
<evidence type="ECO:0000313" key="4">
    <source>
        <dbReference type="EMBL" id="CAB3248775.1"/>
    </source>
</evidence>
<dbReference type="PANTHER" id="PTHR24412">
    <property type="entry name" value="KELCH PROTEIN"/>
    <property type="match status" value="1"/>
</dbReference>
<dbReference type="SUPFAM" id="SSF117281">
    <property type="entry name" value="Kelch motif"/>
    <property type="match status" value="1"/>
</dbReference>
<dbReference type="Pfam" id="PF01344">
    <property type="entry name" value="Kelch_1"/>
    <property type="match status" value="1"/>
</dbReference>
<evidence type="ECO:0000313" key="5">
    <source>
        <dbReference type="Proteomes" id="UP000494256"/>
    </source>
</evidence>